<evidence type="ECO:0000313" key="4">
    <source>
        <dbReference type="Proteomes" id="UP000799753"/>
    </source>
</evidence>
<dbReference type="PANTHER" id="PTHR48081:SF3">
    <property type="entry name" value="ALPHA_BETA HYDROLASE FOLD-3 DOMAIN-CONTAINING PROTEIN"/>
    <property type="match status" value="1"/>
</dbReference>
<organism evidence="3 4">
    <name type="scientific">Massarina eburnea CBS 473.64</name>
    <dbReference type="NCBI Taxonomy" id="1395130"/>
    <lineage>
        <taxon>Eukaryota</taxon>
        <taxon>Fungi</taxon>
        <taxon>Dikarya</taxon>
        <taxon>Ascomycota</taxon>
        <taxon>Pezizomycotina</taxon>
        <taxon>Dothideomycetes</taxon>
        <taxon>Pleosporomycetidae</taxon>
        <taxon>Pleosporales</taxon>
        <taxon>Massarineae</taxon>
        <taxon>Massarinaceae</taxon>
        <taxon>Massarina</taxon>
    </lineage>
</organism>
<reference evidence="3" key="1">
    <citation type="journal article" date="2020" name="Stud. Mycol.">
        <title>101 Dothideomycetes genomes: a test case for predicting lifestyles and emergence of pathogens.</title>
        <authorList>
            <person name="Haridas S."/>
            <person name="Albert R."/>
            <person name="Binder M."/>
            <person name="Bloem J."/>
            <person name="Labutti K."/>
            <person name="Salamov A."/>
            <person name="Andreopoulos B."/>
            <person name="Baker S."/>
            <person name="Barry K."/>
            <person name="Bills G."/>
            <person name="Bluhm B."/>
            <person name="Cannon C."/>
            <person name="Castanera R."/>
            <person name="Culley D."/>
            <person name="Daum C."/>
            <person name="Ezra D."/>
            <person name="Gonzalez J."/>
            <person name="Henrissat B."/>
            <person name="Kuo A."/>
            <person name="Liang C."/>
            <person name="Lipzen A."/>
            <person name="Lutzoni F."/>
            <person name="Magnuson J."/>
            <person name="Mondo S."/>
            <person name="Nolan M."/>
            <person name="Ohm R."/>
            <person name="Pangilinan J."/>
            <person name="Park H.-J."/>
            <person name="Ramirez L."/>
            <person name="Alfaro M."/>
            <person name="Sun H."/>
            <person name="Tritt A."/>
            <person name="Yoshinaga Y."/>
            <person name="Zwiers L.-H."/>
            <person name="Turgeon B."/>
            <person name="Goodwin S."/>
            <person name="Spatafora J."/>
            <person name="Crous P."/>
            <person name="Grigoriev I."/>
        </authorList>
    </citation>
    <scope>NUCLEOTIDE SEQUENCE</scope>
    <source>
        <strain evidence="3">CBS 473.64</strain>
    </source>
</reference>
<evidence type="ECO:0000256" key="1">
    <source>
        <dbReference type="ARBA" id="ARBA00022801"/>
    </source>
</evidence>
<protein>
    <submittedName>
        <fullName evidence="3">Alpha/beta-hydrolase</fullName>
    </submittedName>
</protein>
<evidence type="ECO:0000259" key="2">
    <source>
        <dbReference type="Pfam" id="PF07859"/>
    </source>
</evidence>
<name>A0A6A6RK79_9PLEO</name>
<dbReference type="AlphaFoldDB" id="A0A6A6RK79"/>
<dbReference type="Pfam" id="PF07859">
    <property type="entry name" value="Abhydrolase_3"/>
    <property type="match status" value="1"/>
</dbReference>
<accession>A0A6A6RK79</accession>
<proteinExistence type="predicted"/>
<feature type="domain" description="Alpha/beta hydrolase fold-3" evidence="2">
    <location>
        <begin position="104"/>
        <end position="253"/>
    </location>
</feature>
<dbReference type="SUPFAM" id="SSF53474">
    <property type="entry name" value="alpha/beta-Hydrolases"/>
    <property type="match status" value="1"/>
</dbReference>
<dbReference type="GO" id="GO:0016787">
    <property type="term" value="F:hydrolase activity"/>
    <property type="evidence" value="ECO:0007669"/>
    <property type="project" value="UniProtKB-KW"/>
</dbReference>
<dbReference type="InterPro" id="IPR050300">
    <property type="entry name" value="GDXG_lipolytic_enzyme"/>
</dbReference>
<dbReference type="InterPro" id="IPR013094">
    <property type="entry name" value="AB_hydrolase_3"/>
</dbReference>
<dbReference type="EMBL" id="MU006804">
    <property type="protein sequence ID" value="KAF2635702.1"/>
    <property type="molecule type" value="Genomic_DNA"/>
</dbReference>
<evidence type="ECO:0000313" key="3">
    <source>
        <dbReference type="EMBL" id="KAF2635702.1"/>
    </source>
</evidence>
<sequence>MTNPYCKNGARETMTKEQVEELEKRIQQGTREFEPFLNFYDELAEQKGVDWTNAMEKRVDWFKEFKKEDFPWKETNTWDCHILKCYVLIPQNLNPDKEILVHCVFHGGGGATGGGLFEPWFCDYRRDLALRNNAITLIPNYRLMPESSGEDIEDDVNDWWRFYESQHFDESLRSIGIESKNVKKERLLVSGESAGGLLVVNTWLGPPRPPIRALYLQYPMLNYYKRAIVGDQVGYRGENFPLEDVKQGVDKMLQKCNDMRSQNTLPCRSDTQPPYGMSAANALSSTKKWTEVFKGDTGTMDVPTRLDYMVRENITPSQFPEIFIAHGEADTVCPVEHTDQFHTRINALWGDRVKVTYQRVPEKDHAFDYEAKIDENWLVDIIEGIEKVW</sequence>
<dbReference type="PANTHER" id="PTHR48081">
    <property type="entry name" value="AB HYDROLASE SUPERFAMILY PROTEIN C4A8.06C"/>
    <property type="match status" value="1"/>
</dbReference>
<gene>
    <name evidence="3" type="ORF">P280DRAFT_553561</name>
</gene>
<dbReference type="OrthoDB" id="19653at2759"/>
<dbReference type="Proteomes" id="UP000799753">
    <property type="component" value="Unassembled WGS sequence"/>
</dbReference>
<dbReference type="Gene3D" id="3.40.50.1820">
    <property type="entry name" value="alpha/beta hydrolase"/>
    <property type="match status" value="1"/>
</dbReference>
<dbReference type="InterPro" id="IPR029058">
    <property type="entry name" value="AB_hydrolase_fold"/>
</dbReference>
<keyword evidence="4" id="KW-1185">Reference proteome</keyword>
<keyword evidence="1 3" id="KW-0378">Hydrolase</keyword>